<dbReference type="PANTHER" id="PTHR38765">
    <property type="entry name" value="DUF484 DOMAIN-CONTAINING PROTEIN"/>
    <property type="match status" value="1"/>
</dbReference>
<dbReference type="STRING" id="1121937.GCA_000423125_01892"/>
<evidence type="ECO:0000313" key="1">
    <source>
        <dbReference type="EMBL" id="HAN26161.1"/>
    </source>
</evidence>
<sequence>MSARNEPAITADSDALTDDSVREYLKNHSDFLQRHPDMLDFLHVNHASGSAVSLVEKQVSVLRERNTEMRQRLNALTANARSNDKLYEQTRHLVLALLEAESVPALCAAYRRAMQADFDVEHTSIILFGDPASAPDGVRVVHAEAAQAAVGALLRGRKAVCGPLRREELDFLFEGAGSVGSAAVMPLLGEEELGVIAVGSSDAHHYTSAMGTLFLQHIAEVLVRLLPRLEAPARA</sequence>
<dbReference type="Gene3D" id="3.30.450.40">
    <property type="match status" value="1"/>
</dbReference>
<dbReference type="Pfam" id="PF04340">
    <property type="entry name" value="DUF484"/>
    <property type="match status" value="1"/>
</dbReference>
<protein>
    <submittedName>
        <fullName evidence="1">DUF484 domain-containing protein</fullName>
    </submittedName>
</protein>
<dbReference type="EMBL" id="DMND01000003">
    <property type="protein sequence ID" value="HAN26161.1"/>
    <property type="molecule type" value="Genomic_DNA"/>
</dbReference>
<accession>A0A3C1KHT1</accession>
<dbReference type="AlphaFoldDB" id="A0A3C1KHT1"/>
<reference evidence="1 2" key="1">
    <citation type="journal article" date="2018" name="Nat. Biotechnol.">
        <title>A standardized bacterial taxonomy based on genome phylogeny substantially revises the tree of life.</title>
        <authorList>
            <person name="Parks D.H."/>
            <person name="Chuvochina M."/>
            <person name="Waite D.W."/>
            <person name="Rinke C."/>
            <person name="Skarshewski A."/>
            <person name="Chaumeil P.A."/>
            <person name="Hugenholtz P."/>
        </authorList>
    </citation>
    <scope>NUCLEOTIDE SEQUENCE [LARGE SCALE GENOMIC DNA]</scope>
    <source>
        <strain evidence="1">UBA9158</strain>
    </source>
</reference>
<dbReference type="InterPro" id="IPR007435">
    <property type="entry name" value="DUF484"/>
</dbReference>
<dbReference type="InterPro" id="IPR029016">
    <property type="entry name" value="GAF-like_dom_sf"/>
</dbReference>
<evidence type="ECO:0000313" key="2">
    <source>
        <dbReference type="Proteomes" id="UP000259273"/>
    </source>
</evidence>
<dbReference type="Proteomes" id="UP000259273">
    <property type="component" value="Unassembled WGS sequence"/>
</dbReference>
<name>A0A3C1KHT1_9GAMM</name>
<proteinExistence type="predicted"/>
<gene>
    <name evidence="1" type="ORF">DCP75_00210</name>
</gene>
<organism evidence="1 2">
    <name type="scientific">Haliea salexigens</name>
    <dbReference type="NCBI Taxonomy" id="287487"/>
    <lineage>
        <taxon>Bacteria</taxon>
        <taxon>Pseudomonadati</taxon>
        <taxon>Pseudomonadota</taxon>
        <taxon>Gammaproteobacteria</taxon>
        <taxon>Cellvibrionales</taxon>
        <taxon>Halieaceae</taxon>
        <taxon>Haliea</taxon>
    </lineage>
</organism>
<dbReference type="PANTHER" id="PTHR38765:SF1">
    <property type="entry name" value="DUF484 DOMAIN-CONTAINING PROTEIN"/>
    <property type="match status" value="1"/>
</dbReference>
<dbReference type="RefSeq" id="WP_286982683.1">
    <property type="nucleotide sequence ID" value="NZ_JBLIAR010000012.1"/>
</dbReference>
<comment type="caution">
    <text evidence="1">The sequence shown here is derived from an EMBL/GenBank/DDBJ whole genome shotgun (WGS) entry which is preliminary data.</text>
</comment>